<feature type="compositionally biased region" description="Basic and acidic residues" evidence="1">
    <location>
        <begin position="241"/>
        <end position="256"/>
    </location>
</feature>
<protein>
    <recommendedName>
        <fullName evidence="2">FHA domain-containing protein</fullName>
    </recommendedName>
</protein>
<dbReference type="CDD" id="cd00060">
    <property type="entry name" value="FHA"/>
    <property type="match status" value="1"/>
</dbReference>
<dbReference type="EMBL" id="WIXE01016602">
    <property type="protein sequence ID" value="KAK5972491.1"/>
    <property type="molecule type" value="Genomic_DNA"/>
</dbReference>
<dbReference type="InterPro" id="IPR000253">
    <property type="entry name" value="FHA_dom"/>
</dbReference>
<dbReference type="PROSITE" id="PS50006">
    <property type="entry name" value="FHA_DOMAIN"/>
    <property type="match status" value="1"/>
</dbReference>
<dbReference type="SMART" id="SM00240">
    <property type="entry name" value="FHA"/>
    <property type="match status" value="1"/>
</dbReference>
<feature type="domain" description="FHA" evidence="2">
    <location>
        <begin position="33"/>
        <end position="85"/>
    </location>
</feature>
<dbReference type="Pfam" id="PF00498">
    <property type="entry name" value="FHA"/>
    <property type="match status" value="1"/>
</dbReference>
<name>A0AAN8F330_TRICO</name>
<evidence type="ECO:0000313" key="3">
    <source>
        <dbReference type="EMBL" id="KAK5972491.1"/>
    </source>
</evidence>
<reference evidence="3 4" key="1">
    <citation type="submission" date="2019-10" db="EMBL/GenBank/DDBJ databases">
        <title>Assembly and Annotation for the nematode Trichostrongylus colubriformis.</title>
        <authorList>
            <person name="Martin J."/>
        </authorList>
    </citation>
    <scope>NUCLEOTIDE SEQUENCE [LARGE SCALE GENOMIC DNA]</scope>
    <source>
        <strain evidence="3">G859</strain>
        <tissue evidence="3">Whole worm</tissue>
    </source>
</reference>
<sequence length="403" mass="45004">MDANASQSSSRPYAVWTTPFAAGLHYLDGKNHFLVGKSASCDIRFPDSMLLRYHATIRRLPLDNDLGLILIPAGRAEILLNGISVLSNVPVRLNRGDIMTVSRRVQDLLDNNRTHISWQIDCSHYVRYLDDKNVYNLGAGENCDISTPYQRLHARLRCLTGNGHTSYLLEKSPYRGCSLLINGEPVPLRKKVSLSNGDVISASNGPHSVRLNFHCSSSRVVVEESTGSSVAVQRVDGTEAGSRERILQRSEKRQMEENTDASPPSRLGTEECTGTKNELGKDLVKWFSEIEEHLTCSICFAIFYEAVKKHILQCRAVIRSVGKDASMNAIVSLFLDYFPEKSRTPEDILLMNKVASGSFALPAESPRTEPILPTSLYRRRDLLLLSMGSLYEFDGNQMRNVIL</sequence>
<comment type="caution">
    <text evidence="3">The sequence shown here is derived from an EMBL/GenBank/DDBJ whole genome shotgun (WGS) entry which is preliminary data.</text>
</comment>
<dbReference type="Gene3D" id="2.60.200.20">
    <property type="match status" value="1"/>
</dbReference>
<keyword evidence="4" id="KW-1185">Reference proteome</keyword>
<proteinExistence type="predicted"/>
<gene>
    <name evidence="3" type="ORF">GCK32_002271</name>
</gene>
<organism evidence="3 4">
    <name type="scientific">Trichostrongylus colubriformis</name>
    <name type="common">Black scour worm</name>
    <dbReference type="NCBI Taxonomy" id="6319"/>
    <lineage>
        <taxon>Eukaryota</taxon>
        <taxon>Metazoa</taxon>
        <taxon>Ecdysozoa</taxon>
        <taxon>Nematoda</taxon>
        <taxon>Chromadorea</taxon>
        <taxon>Rhabditida</taxon>
        <taxon>Rhabditina</taxon>
        <taxon>Rhabditomorpha</taxon>
        <taxon>Strongyloidea</taxon>
        <taxon>Trichostrongylidae</taxon>
        <taxon>Trichostrongylus</taxon>
    </lineage>
</organism>
<evidence type="ECO:0000259" key="2">
    <source>
        <dbReference type="PROSITE" id="PS50006"/>
    </source>
</evidence>
<accession>A0AAN8F330</accession>
<dbReference type="Proteomes" id="UP001331761">
    <property type="component" value="Unassembled WGS sequence"/>
</dbReference>
<evidence type="ECO:0000256" key="1">
    <source>
        <dbReference type="SAM" id="MobiDB-lite"/>
    </source>
</evidence>
<evidence type="ECO:0000313" key="4">
    <source>
        <dbReference type="Proteomes" id="UP001331761"/>
    </source>
</evidence>
<dbReference type="InterPro" id="IPR008984">
    <property type="entry name" value="SMAD_FHA_dom_sf"/>
</dbReference>
<feature type="region of interest" description="Disordered" evidence="1">
    <location>
        <begin position="237"/>
        <end position="273"/>
    </location>
</feature>
<dbReference type="AlphaFoldDB" id="A0AAN8F330"/>
<dbReference type="SUPFAM" id="SSF49879">
    <property type="entry name" value="SMAD/FHA domain"/>
    <property type="match status" value="1"/>
</dbReference>